<keyword evidence="6 7" id="KW-0472">Membrane</keyword>
<proteinExistence type="inferred from homology"/>
<feature type="transmembrane region" description="Helical" evidence="7">
    <location>
        <begin position="48"/>
        <end position="70"/>
    </location>
</feature>
<comment type="subcellular location">
    <subcellularLocation>
        <location evidence="1 7">Cell membrane</location>
        <topology evidence="1 7">Multi-pass membrane protein</topology>
    </subcellularLocation>
</comment>
<dbReference type="EMBL" id="RFFJ01000012">
    <property type="protein sequence ID" value="RMI44827.1"/>
    <property type="molecule type" value="Genomic_DNA"/>
</dbReference>
<dbReference type="PROSITE" id="PS50928">
    <property type="entry name" value="ABC_TM1"/>
    <property type="match status" value="1"/>
</dbReference>
<evidence type="ECO:0000256" key="4">
    <source>
        <dbReference type="ARBA" id="ARBA00022692"/>
    </source>
</evidence>
<sequence>MPPPSAWWSSCSACWPPWFRFVSTGRHAMSIETLNRTARPPRVRIARLFGYLLLIVISAASAYPLLWMLITSVRPRNTVFGGGFLPDEFTFDAYRQAWTDLNFPRHFMITLVITVITVLGVVALATLAGYAFAHLEFRGKQFIYVTLLSTIMLPVTAIVIPLFLELDALGLLGGQTGLVLVYIGTSVPFAMFLMRVFFETLPHELVQAARVDGAGEFAIFARVMLPLAAPGAATVVIFQFMNTWNEFLFAQTFLRTPEQLPLQPVLYAAVGQHSTDWPLLCASLTMSILPIIMVYMRMQRRFVAGMTLGAVKS</sequence>
<reference evidence="9 10" key="1">
    <citation type="submission" date="2018-10" db="EMBL/GenBank/DDBJ databases">
        <title>Isolation, diversity and antifungal activity of actinobacteria from wheat.</title>
        <authorList>
            <person name="Han C."/>
        </authorList>
    </citation>
    <scope>NUCLEOTIDE SEQUENCE [LARGE SCALE GENOMIC DNA]</scope>
    <source>
        <strain evidence="9 10">NEAU-YY642</strain>
    </source>
</reference>
<keyword evidence="5 7" id="KW-1133">Transmembrane helix</keyword>
<feature type="domain" description="ABC transmembrane type-1" evidence="8">
    <location>
        <begin position="107"/>
        <end position="298"/>
    </location>
</feature>
<evidence type="ECO:0000256" key="5">
    <source>
        <dbReference type="ARBA" id="ARBA00022989"/>
    </source>
</evidence>
<feature type="transmembrane region" description="Helical" evidence="7">
    <location>
        <begin position="277"/>
        <end position="296"/>
    </location>
</feature>
<dbReference type="Proteomes" id="UP000278673">
    <property type="component" value="Unassembled WGS sequence"/>
</dbReference>
<evidence type="ECO:0000313" key="10">
    <source>
        <dbReference type="Proteomes" id="UP000278673"/>
    </source>
</evidence>
<feature type="transmembrane region" description="Helical" evidence="7">
    <location>
        <begin position="142"/>
        <end position="164"/>
    </location>
</feature>
<evidence type="ECO:0000256" key="7">
    <source>
        <dbReference type="RuleBase" id="RU363032"/>
    </source>
</evidence>
<evidence type="ECO:0000259" key="8">
    <source>
        <dbReference type="PROSITE" id="PS50928"/>
    </source>
</evidence>
<keyword evidence="2 7" id="KW-0813">Transport</keyword>
<evidence type="ECO:0000313" key="9">
    <source>
        <dbReference type="EMBL" id="RMI44827.1"/>
    </source>
</evidence>
<feature type="transmembrane region" description="Helical" evidence="7">
    <location>
        <begin position="107"/>
        <end position="130"/>
    </location>
</feature>
<evidence type="ECO:0000256" key="6">
    <source>
        <dbReference type="ARBA" id="ARBA00023136"/>
    </source>
</evidence>
<comment type="similarity">
    <text evidence="7">Belongs to the binding-protein-dependent transport system permease family.</text>
</comment>
<name>A0A3M2M564_9ACTN</name>
<accession>A0A3M2M564</accession>
<dbReference type="PANTHER" id="PTHR43744:SF8">
    <property type="entry name" value="SN-GLYCEROL-3-PHOSPHATE TRANSPORT SYSTEM PERMEASE PROTEIN UGPE"/>
    <property type="match status" value="1"/>
</dbReference>
<evidence type="ECO:0000256" key="2">
    <source>
        <dbReference type="ARBA" id="ARBA00022448"/>
    </source>
</evidence>
<gene>
    <name evidence="9" type="ORF">EBN88_04410</name>
</gene>
<dbReference type="InterPro" id="IPR035906">
    <property type="entry name" value="MetI-like_sf"/>
</dbReference>
<dbReference type="GO" id="GO:0005886">
    <property type="term" value="C:plasma membrane"/>
    <property type="evidence" value="ECO:0007669"/>
    <property type="project" value="UniProtKB-SubCell"/>
</dbReference>
<feature type="transmembrane region" description="Helical" evidence="7">
    <location>
        <begin position="219"/>
        <end position="241"/>
    </location>
</feature>
<keyword evidence="3" id="KW-1003">Cell membrane</keyword>
<dbReference type="GO" id="GO:0055085">
    <property type="term" value="P:transmembrane transport"/>
    <property type="evidence" value="ECO:0007669"/>
    <property type="project" value="InterPro"/>
</dbReference>
<comment type="caution">
    <text evidence="9">The sequence shown here is derived from an EMBL/GenBank/DDBJ whole genome shotgun (WGS) entry which is preliminary data.</text>
</comment>
<keyword evidence="4 7" id="KW-0812">Transmembrane</keyword>
<dbReference type="InterPro" id="IPR000515">
    <property type="entry name" value="MetI-like"/>
</dbReference>
<organism evidence="9 10">
    <name type="scientific">Streptomyces triticirhizae</name>
    <dbReference type="NCBI Taxonomy" id="2483353"/>
    <lineage>
        <taxon>Bacteria</taxon>
        <taxon>Bacillati</taxon>
        <taxon>Actinomycetota</taxon>
        <taxon>Actinomycetes</taxon>
        <taxon>Kitasatosporales</taxon>
        <taxon>Streptomycetaceae</taxon>
        <taxon>Streptomyces</taxon>
    </lineage>
</organism>
<dbReference type="Pfam" id="PF00528">
    <property type="entry name" value="BPD_transp_1"/>
    <property type="match status" value="1"/>
</dbReference>
<dbReference type="AlphaFoldDB" id="A0A3M2M564"/>
<dbReference type="PANTHER" id="PTHR43744">
    <property type="entry name" value="ABC TRANSPORTER PERMEASE PROTEIN MG189-RELATED-RELATED"/>
    <property type="match status" value="1"/>
</dbReference>
<dbReference type="CDD" id="cd06261">
    <property type="entry name" value="TM_PBP2"/>
    <property type="match status" value="1"/>
</dbReference>
<keyword evidence="10" id="KW-1185">Reference proteome</keyword>
<protein>
    <submittedName>
        <fullName evidence="9">Carbohydrate ABC transporter permease</fullName>
    </submittedName>
</protein>
<feature type="transmembrane region" description="Helical" evidence="7">
    <location>
        <begin position="176"/>
        <end position="198"/>
    </location>
</feature>
<evidence type="ECO:0000256" key="3">
    <source>
        <dbReference type="ARBA" id="ARBA00022475"/>
    </source>
</evidence>
<evidence type="ECO:0000256" key="1">
    <source>
        <dbReference type="ARBA" id="ARBA00004651"/>
    </source>
</evidence>
<dbReference type="Gene3D" id="1.10.3720.10">
    <property type="entry name" value="MetI-like"/>
    <property type="match status" value="1"/>
</dbReference>
<dbReference type="SUPFAM" id="SSF161098">
    <property type="entry name" value="MetI-like"/>
    <property type="match status" value="1"/>
</dbReference>